<organism evidence="4 5">
    <name type="scientific">Mycena chlorophos</name>
    <name type="common">Agaric fungus</name>
    <name type="synonym">Agaricus chlorophos</name>
    <dbReference type="NCBI Taxonomy" id="658473"/>
    <lineage>
        <taxon>Eukaryota</taxon>
        <taxon>Fungi</taxon>
        <taxon>Dikarya</taxon>
        <taxon>Basidiomycota</taxon>
        <taxon>Agaricomycotina</taxon>
        <taxon>Agaricomycetes</taxon>
        <taxon>Agaricomycetidae</taxon>
        <taxon>Agaricales</taxon>
        <taxon>Marasmiineae</taxon>
        <taxon>Mycenaceae</taxon>
        <taxon>Mycena</taxon>
    </lineage>
</organism>
<feature type="transmembrane region" description="Helical" evidence="2">
    <location>
        <begin position="56"/>
        <end position="74"/>
    </location>
</feature>
<protein>
    <submittedName>
        <fullName evidence="4">F-box domain-containing protein</fullName>
    </submittedName>
</protein>
<dbReference type="Proteomes" id="UP000613580">
    <property type="component" value="Unassembled WGS sequence"/>
</dbReference>
<proteinExistence type="predicted"/>
<sequence>MDRCLDLNTVHDHVFWLRDPRLSFMFTPPPSPGLLTKGTTATPGITSSASLKRRRIALVVVVPLVLAFVTFSAHCITHPTSISLSSDSSILNWEHAWMRRHERVFRPREDSAAFSAASSTASSAASSAPSSAFESSSTASPTGPPSQQTIPTVPTTAPTLPTPFPQPYDSDLSQNFSSVSCFDFFQNMTNTVPFRTCRAFSFLLQASDAFIAAQEDLNELNSIVWGTCNTDTDADNCAANMAWFESTLTSACAEDLKAANSMARSAQIALNSYGVMRSAGCLVDPVSNTYCYLNAVHNSNPSDSYYYSLPLGISIPNNTIASCSACTESLMTLYYSALGDDGMGALKETYPTAAKIAVADCGTSYATLVAESSAPRQWSAGAMFLPFALAVALGF</sequence>
<feature type="domain" description="DUF7729" evidence="3">
    <location>
        <begin position="163"/>
        <end position="367"/>
    </location>
</feature>
<accession>A0A8H6TK66</accession>
<dbReference type="PANTHER" id="PTHR39460:SF1">
    <property type="entry name" value="C6 TRANSCRIPTION FACTOR"/>
    <property type="match status" value="1"/>
</dbReference>
<dbReference type="OrthoDB" id="2564812at2759"/>
<keyword evidence="2" id="KW-0472">Membrane</keyword>
<dbReference type="Pfam" id="PF24855">
    <property type="entry name" value="DUF7729"/>
    <property type="match status" value="1"/>
</dbReference>
<dbReference type="AlphaFoldDB" id="A0A8H6TK66"/>
<name>A0A8H6TK66_MYCCL</name>
<dbReference type="InterPro" id="IPR056146">
    <property type="entry name" value="DUF7729"/>
</dbReference>
<evidence type="ECO:0000313" key="4">
    <source>
        <dbReference type="EMBL" id="KAF7319050.1"/>
    </source>
</evidence>
<evidence type="ECO:0000313" key="5">
    <source>
        <dbReference type="Proteomes" id="UP000613580"/>
    </source>
</evidence>
<dbReference type="PANTHER" id="PTHR39460">
    <property type="entry name" value="EXPRESSED PROTEIN"/>
    <property type="match status" value="1"/>
</dbReference>
<evidence type="ECO:0000256" key="1">
    <source>
        <dbReference type="SAM" id="MobiDB-lite"/>
    </source>
</evidence>
<gene>
    <name evidence="4" type="ORF">HMN09_00241200</name>
</gene>
<keyword evidence="5" id="KW-1185">Reference proteome</keyword>
<feature type="region of interest" description="Disordered" evidence="1">
    <location>
        <begin position="125"/>
        <end position="165"/>
    </location>
</feature>
<evidence type="ECO:0000256" key="2">
    <source>
        <dbReference type="SAM" id="Phobius"/>
    </source>
</evidence>
<reference evidence="4" key="1">
    <citation type="submission" date="2020-05" db="EMBL/GenBank/DDBJ databases">
        <title>Mycena genomes resolve the evolution of fungal bioluminescence.</title>
        <authorList>
            <person name="Tsai I.J."/>
        </authorList>
    </citation>
    <scope>NUCLEOTIDE SEQUENCE</scope>
    <source>
        <strain evidence="4">110903Hualien_Pintung</strain>
    </source>
</reference>
<dbReference type="EMBL" id="JACAZE010000003">
    <property type="protein sequence ID" value="KAF7319050.1"/>
    <property type="molecule type" value="Genomic_DNA"/>
</dbReference>
<keyword evidence="2" id="KW-1133">Transmembrane helix</keyword>
<evidence type="ECO:0000259" key="3">
    <source>
        <dbReference type="Pfam" id="PF24855"/>
    </source>
</evidence>
<comment type="caution">
    <text evidence="4">The sequence shown here is derived from an EMBL/GenBank/DDBJ whole genome shotgun (WGS) entry which is preliminary data.</text>
</comment>
<feature type="compositionally biased region" description="Low complexity" evidence="1">
    <location>
        <begin position="125"/>
        <end position="159"/>
    </location>
</feature>
<keyword evidence="2" id="KW-0812">Transmembrane</keyword>